<accession>A0A2H9ZY35</accession>
<dbReference type="OrthoDB" id="686198at2759"/>
<reference evidence="2 3" key="1">
    <citation type="journal article" date="2017" name="Nature">
        <title>The Apostasia genome and the evolution of orchids.</title>
        <authorList>
            <person name="Zhang G.Q."/>
            <person name="Liu K.W."/>
            <person name="Li Z."/>
            <person name="Lohaus R."/>
            <person name="Hsiao Y.Y."/>
            <person name="Niu S.C."/>
            <person name="Wang J.Y."/>
            <person name="Lin Y.C."/>
            <person name="Xu Q."/>
            <person name="Chen L.J."/>
            <person name="Yoshida K."/>
            <person name="Fujiwara S."/>
            <person name="Wang Z.W."/>
            <person name="Zhang Y.Q."/>
            <person name="Mitsuda N."/>
            <person name="Wang M."/>
            <person name="Liu G.H."/>
            <person name="Pecoraro L."/>
            <person name="Huang H.X."/>
            <person name="Xiao X.J."/>
            <person name="Lin M."/>
            <person name="Wu X.Y."/>
            <person name="Wu W.L."/>
            <person name="Chen Y.Y."/>
            <person name="Chang S.B."/>
            <person name="Sakamoto S."/>
            <person name="Ohme-Takagi M."/>
            <person name="Yagi M."/>
            <person name="Zeng S.J."/>
            <person name="Shen C.Y."/>
            <person name="Yeh C.M."/>
            <person name="Luo Y.B."/>
            <person name="Tsai W.C."/>
            <person name="Van de Peer Y."/>
            <person name="Liu Z.J."/>
        </authorList>
    </citation>
    <scope>NUCLEOTIDE SEQUENCE [LARGE SCALE GENOMIC DNA]</scope>
    <source>
        <strain evidence="3">cv. Shenzhen</strain>
        <tissue evidence="2">Stem</tissue>
    </source>
</reference>
<name>A0A2H9ZY35_9ASPA</name>
<evidence type="ECO:0000313" key="2">
    <source>
        <dbReference type="EMBL" id="PKA48187.1"/>
    </source>
</evidence>
<dbReference type="InterPro" id="IPR024752">
    <property type="entry name" value="Myb/SANT-like_dom"/>
</dbReference>
<gene>
    <name evidence="2" type="ORF">AXF42_Ash021573</name>
</gene>
<feature type="domain" description="Myb/SANT-like" evidence="1">
    <location>
        <begin position="121"/>
        <end position="203"/>
    </location>
</feature>
<dbReference type="InterPro" id="IPR045026">
    <property type="entry name" value="LIMYB"/>
</dbReference>
<dbReference type="AlphaFoldDB" id="A0A2H9ZY35"/>
<evidence type="ECO:0000259" key="1">
    <source>
        <dbReference type="Pfam" id="PF12776"/>
    </source>
</evidence>
<evidence type="ECO:0000313" key="3">
    <source>
        <dbReference type="Proteomes" id="UP000236161"/>
    </source>
</evidence>
<proteinExistence type="predicted"/>
<organism evidence="2 3">
    <name type="scientific">Apostasia shenzhenica</name>
    <dbReference type="NCBI Taxonomy" id="1088818"/>
    <lineage>
        <taxon>Eukaryota</taxon>
        <taxon>Viridiplantae</taxon>
        <taxon>Streptophyta</taxon>
        <taxon>Embryophyta</taxon>
        <taxon>Tracheophyta</taxon>
        <taxon>Spermatophyta</taxon>
        <taxon>Magnoliopsida</taxon>
        <taxon>Liliopsida</taxon>
        <taxon>Asparagales</taxon>
        <taxon>Orchidaceae</taxon>
        <taxon>Apostasioideae</taxon>
        <taxon>Apostasia</taxon>
    </lineage>
</organism>
<sequence length="207" mass="24407">MEKVRTRKRHFSLVNKGPEPDVGLLPFIPPDYESRSSSTSIQADHSSNKILPHRKVKRSPNRIMDYYQHVKDYLNFSGQDKKEVTKNKKMDADVTVTEGYYDDMEVQKDGLSEAELDKLVILIEQAFNNRRCIRGNPTSTEWPLIIKSMNGMFKKVFRLYKVKNKWKKHREKWRKFNEILNYSGVGWNSRECTIDASEEFWADILKV</sequence>
<dbReference type="PANTHER" id="PTHR47584:SF14">
    <property type="entry name" value="L10-INTERACTING MYB DOMAIN-CONTAINING PROTEIN-LIKE"/>
    <property type="match status" value="1"/>
</dbReference>
<dbReference type="Pfam" id="PF12776">
    <property type="entry name" value="Myb_DNA-bind_3"/>
    <property type="match status" value="1"/>
</dbReference>
<protein>
    <recommendedName>
        <fullName evidence="1">Myb/SANT-like domain-containing protein</fullName>
    </recommendedName>
</protein>
<dbReference type="PANTHER" id="PTHR47584">
    <property type="match status" value="1"/>
</dbReference>
<dbReference type="EMBL" id="KZ452890">
    <property type="protein sequence ID" value="PKA48187.1"/>
    <property type="molecule type" value="Genomic_DNA"/>
</dbReference>
<keyword evidence="3" id="KW-1185">Reference proteome</keyword>
<dbReference type="Proteomes" id="UP000236161">
    <property type="component" value="Unassembled WGS sequence"/>
</dbReference>